<keyword evidence="3" id="KW-1185">Reference proteome</keyword>
<feature type="compositionally biased region" description="Acidic residues" evidence="1">
    <location>
        <begin position="53"/>
        <end position="78"/>
    </location>
</feature>
<evidence type="ECO:0000313" key="2">
    <source>
        <dbReference type="EMBL" id="GAV01599.1"/>
    </source>
</evidence>
<dbReference type="AlphaFoldDB" id="A0A1D1VSQ9"/>
<sequence>MSQYQAEWAVGSNSWVIAADLHHAPAVVTEWVRARQPSTDPPIVMKQNYSFLESDDSEIEDGNGSDDSGESDEEMDDQ</sequence>
<accession>A0A1D1VSQ9</accession>
<dbReference type="EMBL" id="BDGG01000007">
    <property type="protein sequence ID" value="GAV01599.1"/>
    <property type="molecule type" value="Genomic_DNA"/>
</dbReference>
<dbReference type="Proteomes" id="UP000186922">
    <property type="component" value="Unassembled WGS sequence"/>
</dbReference>
<evidence type="ECO:0000256" key="1">
    <source>
        <dbReference type="SAM" id="MobiDB-lite"/>
    </source>
</evidence>
<proteinExistence type="predicted"/>
<evidence type="ECO:0000313" key="3">
    <source>
        <dbReference type="Proteomes" id="UP000186922"/>
    </source>
</evidence>
<name>A0A1D1VSQ9_RAMVA</name>
<feature type="region of interest" description="Disordered" evidence="1">
    <location>
        <begin position="51"/>
        <end position="78"/>
    </location>
</feature>
<organism evidence="2 3">
    <name type="scientific">Ramazzottius varieornatus</name>
    <name type="common">Water bear</name>
    <name type="synonym">Tardigrade</name>
    <dbReference type="NCBI Taxonomy" id="947166"/>
    <lineage>
        <taxon>Eukaryota</taxon>
        <taxon>Metazoa</taxon>
        <taxon>Ecdysozoa</taxon>
        <taxon>Tardigrada</taxon>
        <taxon>Eutardigrada</taxon>
        <taxon>Parachela</taxon>
        <taxon>Hypsibioidea</taxon>
        <taxon>Ramazzottiidae</taxon>
        <taxon>Ramazzottius</taxon>
    </lineage>
</organism>
<gene>
    <name evidence="2" type="primary">RvY_12287-1</name>
    <name evidence="2" type="synonym">RvY_12287.1</name>
    <name evidence="2" type="ORF">RvY_12287</name>
</gene>
<reference evidence="2 3" key="1">
    <citation type="journal article" date="2016" name="Nat. Commun.">
        <title>Extremotolerant tardigrade genome and improved radiotolerance of human cultured cells by tardigrade-unique protein.</title>
        <authorList>
            <person name="Hashimoto T."/>
            <person name="Horikawa D.D."/>
            <person name="Saito Y."/>
            <person name="Kuwahara H."/>
            <person name="Kozuka-Hata H."/>
            <person name="Shin-I T."/>
            <person name="Minakuchi Y."/>
            <person name="Ohishi K."/>
            <person name="Motoyama A."/>
            <person name="Aizu T."/>
            <person name="Enomoto A."/>
            <person name="Kondo K."/>
            <person name="Tanaka S."/>
            <person name="Hara Y."/>
            <person name="Koshikawa S."/>
            <person name="Sagara H."/>
            <person name="Miura T."/>
            <person name="Yokobori S."/>
            <person name="Miyagawa K."/>
            <person name="Suzuki Y."/>
            <person name="Kubo T."/>
            <person name="Oyama M."/>
            <person name="Kohara Y."/>
            <person name="Fujiyama A."/>
            <person name="Arakawa K."/>
            <person name="Katayama T."/>
            <person name="Toyoda A."/>
            <person name="Kunieda T."/>
        </authorList>
    </citation>
    <scope>NUCLEOTIDE SEQUENCE [LARGE SCALE GENOMIC DNA]</scope>
    <source>
        <strain evidence="2 3">YOKOZUNA-1</strain>
    </source>
</reference>
<protein>
    <submittedName>
        <fullName evidence="2">Uncharacterized protein</fullName>
    </submittedName>
</protein>
<comment type="caution">
    <text evidence="2">The sequence shown here is derived from an EMBL/GenBank/DDBJ whole genome shotgun (WGS) entry which is preliminary data.</text>
</comment>